<evidence type="ECO:0000256" key="5">
    <source>
        <dbReference type="ARBA" id="ARBA00022692"/>
    </source>
</evidence>
<evidence type="ECO:0000256" key="8">
    <source>
        <dbReference type="SAM" id="Phobius"/>
    </source>
</evidence>
<evidence type="ECO:0000256" key="1">
    <source>
        <dbReference type="ARBA" id="ARBA00004377"/>
    </source>
</evidence>
<evidence type="ECO:0000256" key="2">
    <source>
        <dbReference type="ARBA" id="ARBA00022475"/>
    </source>
</evidence>
<evidence type="ECO:0000256" key="7">
    <source>
        <dbReference type="ARBA" id="ARBA00023136"/>
    </source>
</evidence>
<name>A0ABS0ZB56_9GAMM</name>
<organism evidence="10 11">
    <name type="scientific">Marinomonas ostreistagni</name>
    <dbReference type="NCBI Taxonomy" id="359209"/>
    <lineage>
        <taxon>Bacteria</taxon>
        <taxon>Pseudomonadati</taxon>
        <taxon>Pseudomonadota</taxon>
        <taxon>Gammaproteobacteria</taxon>
        <taxon>Oceanospirillales</taxon>
        <taxon>Oceanospirillaceae</taxon>
        <taxon>Marinomonas</taxon>
    </lineage>
</organism>
<comment type="subcellular location">
    <subcellularLocation>
        <location evidence="1">Cell inner membrane</location>
        <topology evidence="1">Single-pass membrane protein</topology>
    </subcellularLocation>
</comment>
<feature type="domain" description="General secretion pathway GspH" evidence="9">
    <location>
        <begin position="51"/>
        <end position="153"/>
    </location>
</feature>
<keyword evidence="3" id="KW-0488">Methylation</keyword>
<gene>
    <name evidence="10" type="ORF">JHD44_08095</name>
</gene>
<accession>A0ABS0ZB56</accession>
<keyword evidence="11" id="KW-1185">Reference proteome</keyword>
<dbReference type="Proteomes" id="UP000598488">
    <property type="component" value="Unassembled WGS sequence"/>
</dbReference>
<proteinExistence type="predicted"/>
<feature type="transmembrane region" description="Helical" evidence="8">
    <location>
        <begin position="6"/>
        <end position="30"/>
    </location>
</feature>
<evidence type="ECO:0000313" key="10">
    <source>
        <dbReference type="EMBL" id="MBJ7550638.1"/>
    </source>
</evidence>
<reference evidence="10 11" key="1">
    <citation type="submission" date="2020-12" db="EMBL/GenBank/DDBJ databases">
        <title>Comparative genome analysis of fungal antagonists Marinomonas ostreistagni 398 and M. spartinae 468.</title>
        <authorList>
            <person name="Fields J.L."/>
            <person name="Mavrodi O.V."/>
            <person name="Biber P.D."/>
            <person name="Indest K.J."/>
            <person name="Mavrodi D.V."/>
        </authorList>
    </citation>
    <scope>NUCLEOTIDE SEQUENCE [LARGE SCALE GENOMIC DNA]</scope>
    <source>
        <strain evidence="10 11">USM7</strain>
    </source>
</reference>
<keyword evidence="2" id="KW-1003">Cell membrane</keyword>
<evidence type="ECO:0000313" key="11">
    <source>
        <dbReference type="Proteomes" id="UP000598488"/>
    </source>
</evidence>
<dbReference type="EMBL" id="JAEMUH010000006">
    <property type="protein sequence ID" value="MBJ7550638.1"/>
    <property type="molecule type" value="Genomic_DNA"/>
</dbReference>
<dbReference type="Pfam" id="PF12019">
    <property type="entry name" value="GspH"/>
    <property type="match status" value="1"/>
</dbReference>
<dbReference type="InterPro" id="IPR022346">
    <property type="entry name" value="T2SS_GspH"/>
</dbReference>
<evidence type="ECO:0000256" key="6">
    <source>
        <dbReference type="ARBA" id="ARBA00022989"/>
    </source>
</evidence>
<evidence type="ECO:0000256" key="3">
    <source>
        <dbReference type="ARBA" id="ARBA00022481"/>
    </source>
</evidence>
<evidence type="ECO:0000259" key="9">
    <source>
        <dbReference type="Pfam" id="PF12019"/>
    </source>
</evidence>
<keyword evidence="6 8" id="KW-1133">Transmembrane helix</keyword>
<keyword evidence="7 8" id="KW-0472">Membrane</keyword>
<comment type="caution">
    <text evidence="10">The sequence shown here is derived from an EMBL/GenBank/DDBJ whole genome shotgun (WGS) entry which is preliminary data.</text>
</comment>
<keyword evidence="4" id="KW-0997">Cell inner membrane</keyword>
<evidence type="ECO:0000256" key="4">
    <source>
        <dbReference type="ARBA" id="ARBA00022519"/>
    </source>
</evidence>
<protein>
    <submittedName>
        <fullName evidence="10">GspH/FimT family pseudopilin</fullName>
    </submittedName>
</protein>
<sequence>MLKDLYGFSIAETLVVITLLSILSSSFWATDITSFYERWKSNNVFNRDVASVLSLISKARSLAIEAQRPVYLCGGDRCQGDWSDTIFIRFPDSETAQSSWSLSSKTIMVWRGFPVSRQFIEFLPNGLSSYQNGSFYLCFEELFARRILINQSGRAYLETPTYSMEVCQ</sequence>
<dbReference type="Gene3D" id="3.55.40.10">
    <property type="entry name" value="minor pseudopilin epsh domain"/>
    <property type="match status" value="1"/>
</dbReference>
<keyword evidence="5 8" id="KW-0812">Transmembrane</keyword>
<dbReference type="RefSeq" id="WP_199462246.1">
    <property type="nucleotide sequence ID" value="NZ_JAEMUH010000006.1"/>
</dbReference>